<proteinExistence type="predicted"/>
<organism evidence="2">
    <name type="scientific">Thermofilum pendens</name>
    <dbReference type="NCBI Taxonomy" id="2269"/>
    <lineage>
        <taxon>Archaea</taxon>
        <taxon>Thermoproteota</taxon>
        <taxon>Thermoprotei</taxon>
        <taxon>Thermofilales</taxon>
        <taxon>Thermofilaceae</taxon>
        <taxon>Thermofilum</taxon>
    </lineage>
</organism>
<dbReference type="InterPro" id="IPR039768">
    <property type="entry name" value="Nmd3"/>
</dbReference>
<accession>A0A7C4D223</accession>
<dbReference type="PANTHER" id="PTHR12746">
    <property type="entry name" value="NONSENSE-MEDIATED MRNA DECAY PROTEIN 3"/>
    <property type="match status" value="1"/>
</dbReference>
<gene>
    <name evidence="2" type="ORF">ENU21_01335</name>
</gene>
<feature type="domain" description="Nmd3 N-terminal" evidence="1">
    <location>
        <begin position="6"/>
        <end position="233"/>
    </location>
</feature>
<dbReference type="PANTHER" id="PTHR12746:SF2">
    <property type="entry name" value="60S RIBOSOMAL EXPORT PROTEIN NMD3"/>
    <property type="match status" value="1"/>
</dbReference>
<reference evidence="2" key="1">
    <citation type="journal article" date="2020" name="mSystems">
        <title>Genome- and Community-Level Interaction Insights into Carbon Utilization and Element Cycling Functions of Hydrothermarchaeota in Hydrothermal Sediment.</title>
        <authorList>
            <person name="Zhou Z."/>
            <person name="Liu Y."/>
            <person name="Xu W."/>
            <person name="Pan J."/>
            <person name="Luo Z.H."/>
            <person name="Li M."/>
        </authorList>
    </citation>
    <scope>NUCLEOTIDE SEQUENCE</scope>
    <source>
        <strain evidence="2">SpSt-649</strain>
    </source>
</reference>
<dbReference type="GO" id="GO:0043023">
    <property type="term" value="F:ribosomal large subunit binding"/>
    <property type="evidence" value="ECO:0007669"/>
    <property type="project" value="InterPro"/>
</dbReference>
<dbReference type="EMBL" id="DTBQ01000037">
    <property type="protein sequence ID" value="HGM46382.1"/>
    <property type="molecule type" value="Genomic_DNA"/>
</dbReference>
<evidence type="ECO:0000259" key="1">
    <source>
        <dbReference type="Pfam" id="PF04981"/>
    </source>
</evidence>
<dbReference type="InterPro" id="IPR007064">
    <property type="entry name" value="Nmd3_N"/>
</dbReference>
<dbReference type="Pfam" id="PF04981">
    <property type="entry name" value="NMD3"/>
    <property type="match status" value="1"/>
</dbReference>
<dbReference type="AlphaFoldDB" id="A0A7C4D223"/>
<dbReference type="GO" id="GO:0005737">
    <property type="term" value="C:cytoplasm"/>
    <property type="evidence" value="ECO:0007669"/>
    <property type="project" value="TreeGrafter"/>
</dbReference>
<evidence type="ECO:0000313" key="2">
    <source>
        <dbReference type="EMBL" id="HGM46382.1"/>
    </source>
</evidence>
<protein>
    <recommendedName>
        <fullName evidence="1">Nmd3 N-terminal domain-containing protein</fullName>
    </recommendedName>
</protein>
<comment type="caution">
    <text evidence="2">The sequence shown here is derived from an EMBL/GenBank/DDBJ whole genome shotgun (WGS) entry which is preliminary data.</text>
</comment>
<sequence>MVHAVCPLCGRFVESLVGGLCPQCYRANHPLIQLKKEIVIQRCRICGAYKYGDSGWTQEVEVLEEEIRRKANRFLVFGGRVTEVVLRVRPEDRILEVKVKGVAHGLEDEPYWENLTAPLKLRETLCDGCVRHLAKRAAATVQVRAEGRELTGEERRAVQEALTALAKSKGLRTSQVPIEVEEVPHGVDVHFATHAAAREFVRILSEKVFFDVLETSKLVGITRSGREKHKQTLRLLLPKFKKGDVIELKGNLYLVEDIRASKLILLDLERAEKTTIPLTRSTLNAISVHTAGEELEHGVVISRSENLIYVMSMRDNSLLEVEARGPKAARLVPGSRVSLLRREGIVYLVTFEGEPSSSRSSVG</sequence>
<name>A0A7C4D223_THEPE</name>